<accession>A0ACB8SIZ0</accession>
<dbReference type="EMBL" id="MU277269">
    <property type="protein sequence ID" value="KAI0056187.1"/>
    <property type="molecule type" value="Genomic_DNA"/>
</dbReference>
<reference evidence="1" key="1">
    <citation type="submission" date="2021-03" db="EMBL/GenBank/DDBJ databases">
        <authorList>
            <consortium name="DOE Joint Genome Institute"/>
            <person name="Ahrendt S."/>
            <person name="Looney B.P."/>
            <person name="Miyauchi S."/>
            <person name="Morin E."/>
            <person name="Drula E."/>
            <person name="Courty P.E."/>
            <person name="Chicoki N."/>
            <person name="Fauchery L."/>
            <person name="Kohler A."/>
            <person name="Kuo A."/>
            <person name="Labutti K."/>
            <person name="Pangilinan J."/>
            <person name="Lipzen A."/>
            <person name="Riley R."/>
            <person name="Andreopoulos W."/>
            <person name="He G."/>
            <person name="Johnson J."/>
            <person name="Barry K.W."/>
            <person name="Grigoriev I.V."/>
            <person name="Nagy L."/>
            <person name="Hibbett D."/>
            <person name="Henrissat B."/>
            <person name="Matheny P.B."/>
            <person name="Labbe J."/>
            <person name="Martin F."/>
        </authorList>
    </citation>
    <scope>NUCLEOTIDE SEQUENCE</scope>
    <source>
        <strain evidence="1">HHB10654</strain>
    </source>
</reference>
<comment type="caution">
    <text evidence="1">The sequence shown here is derived from an EMBL/GenBank/DDBJ whole genome shotgun (WGS) entry which is preliminary data.</text>
</comment>
<evidence type="ECO:0000313" key="1">
    <source>
        <dbReference type="EMBL" id="KAI0056187.1"/>
    </source>
</evidence>
<proteinExistence type="predicted"/>
<sequence length="100" mass="10794">MLAASWRTFTTALVPESPVPVGSLLTMSFTTFPYAIKAGVLVAFDSVLADGSLTTIRDWSSVAIPRSKTCGRGWDTCWKAPAILEHLWLAHRAPSSISSI</sequence>
<keyword evidence="2" id="KW-1185">Reference proteome</keyword>
<reference evidence="1" key="2">
    <citation type="journal article" date="2022" name="New Phytol.">
        <title>Evolutionary transition to the ectomycorrhizal habit in the genomes of a hyperdiverse lineage of mushroom-forming fungi.</title>
        <authorList>
            <person name="Looney B."/>
            <person name="Miyauchi S."/>
            <person name="Morin E."/>
            <person name="Drula E."/>
            <person name="Courty P.E."/>
            <person name="Kohler A."/>
            <person name="Kuo A."/>
            <person name="LaButti K."/>
            <person name="Pangilinan J."/>
            <person name="Lipzen A."/>
            <person name="Riley R."/>
            <person name="Andreopoulos W."/>
            <person name="He G."/>
            <person name="Johnson J."/>
            <person name="Nolan M."/>
            <person name="Tritt A."/>
            <person name="Barry K.W."/>
            <person name="Grigoriev I.V."/>
            <person name="Nagy L.G."/>
            <person name="Hibbett D."/>
            <person name="Henrissat B."/>
            <person name="Matheny P.B."/>
            <person name="Labbe J."/>
            <person name="Martin F.M."/>
        </authorList>
    </citation>
    <scope>NUCLEOTIDE SEQUENCE</scope>
    <source>
        <strain evidence="1">HHB10654</strain>
    </source>
</reference>
<gene>
    <name evidence="1" type="ORF">BV25DRAFT_1921189</name>
</gene>
<dbReference type="Proteomes" id="UP000814140">
    <property type="component" value="Unassembled WGS sequence"/>
</dbReference>
<name>A0ACB8SIZ0_9AGAM</name>
<protein>
    <submittedName>
        <fullName evidence="1">Uncharacterized protein</fullName>
    </submittedName>
</protein>
<evidence type="ECO:0000313" key="2">
    <source>
        <dbReference type="Proteomes" id="UP000814140"/>
    </source>
</evidence>
<organism evidence="1 2">
    <name type="scientific">Artomyces pyxidatus</name>
    <dbReference type="NCBI Taxonomy" id="48021"/>
    <lineage>
        <taxon>Eukaryota</taxon>
        <taxon>Fungi</taxon>
        <taxon>Dikarya</taxon>
        <taxon>Basidiomycota</taxon>
        <taxon>Agaricomycotina</taxon>
        <taxon>Agaricomycetes</taxon>
        <taxon>Russulales</taxon>
        <taxon>Auriscalpiaceae</taxon>
        <taxon>Artomyces</taxon>
    </lineage>
</organism>